<comment type="similarity">
    <text evidence="1">Belongs to the transposase 11 family.</text>
</comment>
<reference evidence="9 10" key="1">
    <citation type="submission" date="2016-08" db="EMBL/GenBank/DDBJ databases">
        <authorList>
            <person name="Seilhamer J.J."/>
        </authorList>
    </citation>
    <scope>NUCLEOTIDE SEQUENCE [LARGE SCALE GENOMIC DNA]</scope>
    <source>
        <strain evidence="9">M3/6</strain>
    </source>
</reference>
<keyword evidence="2" id="KW-0815">Transposition</keyword>
<dbReference type="GO" id="GO:0003677">
    <property type="term" value="F:DNA binding"/>
    <property type="evidence" value="ECO:0007669"/>
    <property type="project" value="UniProtKB-KW"/>
</dbReference>
<evidence type="ECO:0000256" key="3">
    <source>
        <dbReference type="ARBA" id="ARBA00023125"/>
    </source>
</evidence>
<keyword evidence="4" id="KW-0233">DNA recombination</keyword>
<protein>
    <submittedName>
        <fullName evidence="8">Putative membrane protein</fullName>
    </submittedName>
    <submittedName>
        <fullName evidence="9">Transposase DDE domain</fullName>
    </submittedName>
</protein>
<proteinExistence type="inferred from homology"/>
<dbReference type="InterPro" id="IPR012337">
    <property type="entry name" value="RNaseH-like_sf"/>
</dbReference>
<keyword evidence="3" id="KW-0238">DNA-binding</keyword>
<feature type="domain" description="Transposase IS4-like" evidence="6">
    <location>
        <begin position="133"/>
        <end position="268"/>
    </location>
</feature>
<evidence type="ECO:0000259" key="7">
    <source>
        <dbReference type="Pfam" id="PF14294"/>
    </source>
</evidence>
<keyword evidence="10" id="KW-1185">Reference proteome</keyword>
<sequence>MDKVNKKNLVGQPVFKQIINIIPKEKFDELVIRMKTDRYYKTFFSWEQLMVMLFGIFSRCDSMGEVCDGMRALAGKLNYLGMESSPAKSTAGDALRDRDEELFRLFYFALIAHFSPFLSVSRKRKRRKEGISFEEFYAFDSSTITLFSDIMKGVGRNPKGEGKKKGGLKVHMLTDIHADTPQFVKISEAKMHDKNFLQYLNLAPGSMIVFDKAYNYYLQYAKWTQTGVNYVCRLKDNAKYEVQEVLFEKKLEKGEYGVFKTEHIHINYKETVEIEVEGKKRRRNPNR</sequence>
<evidence type="ECO:0000256" key="5">
    <source>
        <dbReference type="SAM" id="Phobius"/>
    </source>
</evidence>
<dbReference type="Pfam" id="PF01609">
    <property type="entry name" value="DDE_Tnp_1"/>
    <property type="match status" value="1"/>
</dbReference>
<dbReference type="EMBL" id="LT605205">
    <property type="protein sequence ID" value="SCD21995.1"/>
    <property type="molecule type" value="Genomic_DNA"/>
</dbReference>
<dbReference type="STRING" id="1642647.PSM36_3207"/>
<name>A0A1R3T0T6_9BACT</name>
<dbReference type="KEGG" id="psac:PSM36_3207"/>
<dbReference type="InterPro" id="IPR002559">
    <property type="entry name" value="Transposase_11"/>
</dbReference>
<evidence type="ECO:0000313" key="10">
    <source>
        <dbReference type="Proteomes" id="UP000187464"/>
    </source>
</evidence>
<dbReference type="SUPFAM" id="SSF53098">
    <property type="entry name" value="Ribonuclease H-like"/>
    <property type="match status" value="1"/>
</dbReference>
<dbReference type="InterPro" id="IPR025399">
    <property type="entry name" value="DUF4372"/>
</dbReference>
<evidence type="ECO:0000256" key="2">
    <source>
        <dbReference type="ARBA" id="ARBA00022578"/>
    </source>
</evidence>
<organism evidence="9 10">
    <name type="scientific">Proteiniphilum saccharofermentans</name>
    <dbReference type="NCBI Taxonomy" id="1642647"/>
    <lineage>
        <taxon>Bacteria</taxon>
        <taxon>Pseudomonadati</taxon>
        <taxon>Bacteroidota</taxon>
        <taxon>Bacteroidia</taxon>
        <taxon>Bacteroidales</taxon>
        <taxon>Dysgonomonadaceae</taxon>
        <taxon>Proteiniphilum</taxon>
    </lineage>
</organism>
<dbReference type="Proteomes" id="UP000187464">
    <property type="component" value="Chromosome I"/>
</dbReference>
<keyword evidence="5" id="KW-0812">Transmembrane</keyword>
<dbReference type="NCBIfam" id="NF033592">
    <property type="entry name" value="transpos_IS4_1"/>
    <property type="match status" value="1"/>
</dbReference>
<dbReference type="EMBL" id="LT605205">
    <property type="protein sequence ID" value="SCD22013.1"/>
    <property type="molecule type" value="Genomic_DNA"/>
</dbReference>
<keyword evidence="5" id="KW-1133">Transmembrane helix</keyword>
<evidence type="ECO:0000256" key="4">
    <source>
        <dbReference type="ARBA" id="ARBA00023172"/>
    </source>
</evidence>
<keyword evidence="5" id="KW-0472">Membrane</keyword>
<dbReference type="KEGG" id="psac:PSM36_3225"/>
<evidence type="ECO:0000256" key="1">
    <source>
        <dbReference type="ARBA" id="ARBA00010075"/>
    </source>
</evidence>
<feature type="transmembrane region" description="Helical" evidence="5">
    <location>
        <begin position="39"/>
        <end position="57"/>
    </location>
</feature>
<feature type="domain" description="DUF4372" evidence="7">
    <location>
        <begin position="11"/>
        <end position="82"/>
    </location>
</feature>
<dbReference type="GO" id="GO:0006313">
    <property type="term" value="P:DNA transposition"/>
    <property type="evidence" value="ECO:0007669"/>
    <property type="project" value="InterPro"/>
</dbReference>
<dbReference type="InterPro" id="IPR047952">
    <property type="entry name" value="Transpos_IS4"/>
</dbReference>
<dbReference type="PANTHER" id="PTHR33258">
    <property type="entry name" value="TRANSPOSASE INSL FOR INSERTION SEQUENCE ELEMENT IS186A-RELATED"/>
    <property type="match status" value="1"/>
</dbReference>
<evidence type="ECO:0000259" key="6">
    <source>
        <dbReference type="Pfam" id="PF01609"/>
    </source>
</evidence>
<feature type="transmembrane region" description="Helical" evidence="5">
    <location>
        <begin position="102"/>
        <end position="120"/>
    </location>
</feature>
<dbReference type="Pfam" id="PF14294">
    <property type="entry name" value="DUF4372"/>
    <property type="match status" value="1"/>
</dbReference>
<evidence type="ECO:0000313" key="9">
    <source>
        <dbReference type="EMBL" id="SCD22013.1"/>
    </source>
</evidence>
<gene>
    <name evidence="8" type="ORF">PSM36_3207</name>
    <name evidence="9" type="ORF">PSM36_3225</name>
</gene>
<evidence type="ECO:0000313" key="8">
    <source>
        <dbReference type="EMBL" id="SCD21995.1"/>
    </source>
</evidence>
<dbReference type="GO" id="GO:0004803">
    <property type="term" value="F:transposase activity"/>
    <property type="evidence" value="ECO:0007669"/>
    <property type="project" value="InterPro"/>
</dbReference>
<accession>A0A1R3T0T6</accession>
<dbReference type="PANTHER" id="PTHR33258:SF1">
    <property type="entry name" value="TRANSPOSASE INSL FOR INSERTION SEQUENCE ELEMENT IS186A-RELATED"/>
    <property type="match status" value="1"/>
</dbReference>
<dbReference type="RefSeq" id="WP_076931714.1">
    <property type="nucleotide sequence ID" value="NZ_LT605205.1"/>
</dbReference>
<dbReference type="AlphaFoldDB" id="A0A1R3T0T6"/>